<name>A0A0A7NNW6_9CAUD</name>
<evidence type="ECO:0000256" key="1">
    <source>
        <dbReference type="SAM" id="Phobius"/>
    </source>
</evidence>
<feature type="transmembrane region" description="Helical" evidence="1">
    <location>
        <begin position="39"/>
        <end position="66"/>
    </location>
</feature>
<protein>
    <submittedName>
        <fullName evidence="2">Uncharacterized protein</fullName>
    </submittedName>
</protein>
<evidence type="ECO:0000313" key="2">
    <source>
        <dbReference type="EMBL" id="AIZ94796.1"/>
    </source>
</evidence>
<keyword evidence="1" id="KW-0472">Membrane</keyword>
<sequence>MDYYLLYLALGAAWFFIAIGDVYKVPLNIAFSRQFTPSIIVSLSFFLTFLFYLFLWPIGVITSIWLRMTKKSTT</sequence>
<reference evidence="2 3" key="1">
    <citation type="submission" date="2014-08" db="EMBL/GenBank/DDBJ databases">
        <title>Directed in vitro evolution of therapeutic bacteriophage: the Appelmans protocol.</title>
        <authorList>
            <person name="Burrowes B.H."/>
            <person name="Molineux I.J."/>
            <person name="Alves D.R."/>
            <person name="Fralick J.A."/>
        </authorList>
    </citation>
    <scope>NUCLEOTIDE SEQUENCE [LARGE SCALE GENOMIC DNA]</scope>
</reference>
<proteinExistence type="predicted"/>
<accession>A0A0A7NNW6</accession>
<keyword evidence="1" id="KW-1133">Transmembrane helix</keyword>
<dbReference type="EMBL" id="KM411958">
    <property type="protein sequence ID" value="AIZ94796.1"/>
    <property type="molecule type" value="Genomic_DNA"/>
</dbReference>
<evidence type="ECO:0000313" key="3">
    <source>
        <dbReference type="Proteomes" id="UP000030920"/>
    </source>
</evidence>
<dbReference type="Proteomes" id="UP000030920">
    <property type="component" value="Segment"/>
</dbReference>
<organism evidence="2 3">
    <name type="scientific">Pseudomonas phage RWG</name>
    <dbReference type="NCBI Taxonomy" id="1541890"/>
    <lineage>
        <taxon>Viruses</taxon>
        <taxon>Duplodnaviria</taxon>
        <taxon>Heunggongvirae</taxon>
        <taxon>Uroviricota</taxon>
        <taxon>Caudoviricetes</taxon>
        <taxon>Schitoviridae</taxon>
        <taxon>Migulavirinae</taxon>
        <taxon>Litunavirus</taxon>
        <taxon>Litunavirus Ab09</taxon>
    </lineage>
</organism>
<keyword evidence="1" id="KW-0812">Transmembrane</keyword>